<dbReference type="EMBL" id="JADCKQ010000005">
    <property type="protein sequence ID" value="MBI1493632.1"/>
    <property type="molecule type" value="Genomic_DNA"/>
</dbReference>
<protein>
    <submittedName>
        <fullName evidence="1">DUF1801 domain-containing protein</fullName>
    </submittedName>
</protein>
<dbReference type="AlphaFoldDB" id="A0A8J7IEI0"/>
<evidence type="ECO:0000313" key="2">
    <source>
        <dbReference type="Proteomes" id="UP000640583"/>
    </source>
</evidence>
<comment type="caution">
    <text evidence="1">The sequence shown here is derived from an EMBL/GenBank/DDBJ whole genome shotgun (WGS) entry which is preliminary data.</text>
</comment>
<organism evidence="1 2">
    <name type="scientific">Halocynthiibacter styelae</name>
    <dbReference type="NCBI Taxonomy" id="2761955"/>
    <lineage>
        <taxon>Bacteria</taxon>
        <taxon>Pseudomonadati</taxon>
        <taxon>Pseudomonadota</taxon>
        <taxon>Alphaproteobacteria</taxon>
        <taxon>Rhodobacterales</taxon>
        <taxon>Paracoccaceae</taxon>
        <taxon>Halocynthiibacter</taxon>
    </lineage>
</organism>
<evidence type="ECO:0000313" key="1">
    <source>
        <dbReference type="EMBL" id="MBI1493632.1"/>
    </source>
</evidence>
<reference evidence="1" key="1">
    <citation type="submission" date="2020-10" db="EMBL/GenBank/DDBJ databases">
        <title>Paenihalocynthiibacter styelae gen. nov., sp. nov., isolated from stalked sea squirt Styela clava.</title>
        <authorList>
            <person name="Kim Y.-O."/>
            <person name="Yoon J.-H."/>
        </authorList>
    </citation>
    <scope>NUCLEOTIDE SEQUENCE</scope>
    <source>
        <strain evidence="1">MYP1-1</strain>
    </source>
</reference>
<dbReference type="Proteomes" id="UP000640583">
    <property type="component" value="Unassembled WGS sequence"/>
</dbReference>
<accession>A0A8J7IEI0</accession>
<sequence>MHEFPSQDVENAFMAFPDPVRSGLVTLRGVILDVAAGLPQVGQVEECLKGGRPTYQVPDNMAATMLQLGMVKPGQFALFGPSRVVSVFRTEHEDDFRFDGSQAIVFASENEIRPEALSGLIDHALTYHLRKLISCWR</sequence>
<name>A0A8J7IEI0_9RHOB</name>
<dbReference type="RefSeq" id="WP_228848465.1">
    <property type="nucleotide sequence ID" value="NZ_JADCKQ010000005.1"/>
</dbReference>
<gene>
    <name evidence="1" type="ORF">H1D41_08315</name>
</gene>
<keyword evidence="2" id="KW-1185">Reference proteome</keyword>
<proteinExistence type="predicted"/>